<dbReference type="Pfam" id="PF14879">
    <property type="entry name" value="DUF4489"/>
    <property type="match status" value="1"/>
</dbReference>
<dbReference type="EMBL" id="NIBG01000010">
    <property type="protein sequence ID" value="PAB59016.1"/>
    <property type="molecule type" value="Genomic_DNA"/>
</dbReference>
<dbReference type="AlphaFoldDB" id="A0A267MHL3"/>
<protein>
    <submittedName>
        <fullName evidence="1">Uncharacterized protein</fullName>
    </submittedName>
</protein>
<keyword evidence="2" id="KW-1185">Reference proteome</keyword>
<accession>A0A267MHL3</accession>
<dbReference type="OrthoDB" id="2052577at2"/>
<sequence length="279" mass="32649">MIILDRHFYVTYIFLMHIYVLNRRTIPSLLGYIANKKIKNRMDLWAVETYQIHYNNIRRILFMASCINHCRKDHRRKECDYWDDCRYDDYSDCCDKKKFDHRKKKLDCDPCDPKDREKGKNCIPILECGQSADQPLPTELALTDTPVPLATVTINTKCLCKPCVKIEYSSIITLTGVTDFIDGFIDLKFRLCKKCKKGQKKELQRWEYRHNDVDPGETWKDSFTVTFCECLDCFDEDCCQYTIELIEAAPALTPNNTPRVLYNITNRDISALAACKSPC</sequence>
<name>A0A267MHL3_9FIRM</name>
<gene>
    <name evidence="1" type="ORF">CCE28_12600</name>
</gene>
<reference evidence="1 2" key="1">
    <citation type="submission" date="2017-06" db="EMBL/GenBank/DDBJ databases">
        <title>Draft genome sequence of anaerobic fermentative bacterium Anaeromicrobium sediminis DY2726D isolated from West Pacific Ocean sediments.</title>
        <authorList>
            <person name="Zeng X."/>
        </authorList>
    </citation>
    <scope>NUCLEOTIDE SEQUENCE [LARGE SCALE GENOMIC DNA]</scope>
    <source>
        <strain evidence="1 2">DY2726D</strain>
    </source>
</reference>
<proteinExistence type="predicted"/>
<evidence type="ECO:0000313" key="1">
    <source>
        <dbReference type="EMBL" id="PAB59016.1"/>
    </source>
</evidence>
<dbReference type="InterPro" id="IPR027972">
    <property type="entry name" value="DUF4489"/>
</dbReference>
<evidence type="ECO:0000313" key="2">
    <source>
        <dbReference type="Proteomes" id="UP000216024"/>
    </source>
</evidence>
<comment type="caution">
    <text evidence="1">The sequence shown here is derived from an EMBL/GenBank/DDBJ whole genome shotgun (WGS) entry which is preliminary data.</text>
</comment>
<organism evidence="1 2">
    <name type="scientific">Anaeromicrobium sediminis</name>
    <dbReference type="NCBI Taxonomy" id="1478221"/>
    <lineage>
        <taxon>Bacteria</taxon>
        <taxon>Bacillati</taxon>
        <taxon>Bacillota</taxon>
        <taxon>Clostridia</taxon>
        <taxon>Peptostreptococcales</taxon>
        <taxon>Thermotaleaceae</taxon>
        <taxon>Anaeromicrobium</taxon>
    </lineage>
</organism>
<dbReference type="Proteomes" id="UP000216024">
    <property type="component" value="Unassembled WGS sequence"/>
</dbReference>